<reference evidence="1" key="1">
    <citation type="submission" date="2023-04" db="EMBL/GenBank/DDBJ databases">
        <title>Draft Genome sequencing of Naganishia species isolated from polar environments using Oxford Nanopore Technology.</title>
        <authorList>
            <person name="Leo P."/>
            <person name="Venkateswaran K."/>
        </authorList>
    </citation>
    <scope>NUCLEOTIDE SEQUENCE</scope>
    <source>
        <strain evidence="1">MNA-CCFEE 5262</strain>
    </source>
</reference>
<dbReference type="Proteomes" id="UP001230649">
    <property type="component" value="Unassembled WGS sequence"/>
</dbReference>
<evidence type="ECO:0000313" key="2">
    <source>
        <dbReference type="Proteomes" id="UP001230649"/>
    </source>
</evidence>
<name>A0ACC2X1R8_9TREE</name>
<comment type="caution">
    <text evidence="1">The sequence shown here is derived from an EMBL/GenBank/DDBJ whole genome shotgun (WGS) entry which is preliminary data.</text>
</comment>
<dbReference type="EMBL" id="JASBWS010000003">
    <property type="protein sequence ID" value="KAJ9116717.1"/>
    <property type="molecule type" value="Genomic_DNA"/>
</dbReference>
<proteinExistence type="predicted"/>
<gene>
    <name evidence="1" type="ORF">QFC20_000652</name>
</gene>
<protein>
    <submittedName>
        <fullName evidence="1">Uncharacterized protein</fullName>
    </submittedName>
</protein>
<sequence length="309" mass="33893">MDRYAEFRARKLSGSGMQQPFNPAFTRQGMYRRSSSAGVSGVSGQSIASWAESETDFGGSERGTPERLSSSSDRMATISETSTPEPRRTPSRQPPKPKSRFSSATSSPILQLLLSLPHPTSTPLLIAFVLIIAFFLKSLVSLGSFSGKDTPPRFGDFEAQRFWMEVTLNNGIKRWYTTGEEWWQLDSYVSWICGKIGAHLLPASFIPPPFLPLTNAKNGDVVSAVSTRGASPSDLVAYMRATVLALEAVGSWLPVVWWCWSGRKMRGRTRKSKASCTVELKRIERLAGSRDAALKGRCAKAPALPVSPI</sequence>
<evidence type="ECO:0000313" key="1">
    <source>
        <dbReference type="EMBL" id="KAJ9116717.1"/>
    </source>
</evidence>
<organism evidence="1 2">
    <name type="scientific">Naganishia adeliensis</name>
    <dbReference type="NCBI Taxonomy" id="92952"/>
    <lineage>
        <taxon>Eukaryota</taxon>
        <taxon>Fungi</taxon>
        <taxon>Dikarya</taxon>
        <taxon>Basidiomycota</taxon>
        <taxon>Agaricomycotina</taxon>
        <taxon>Tremellomycetes</taxon>
        <taxon>Filobasidiales</taxon>
        <taxon>Filobasidiaceae</taxon>
        <taxon>Naganishia</taxon>
    </lineage>
</organism>
<accession>A0ACC2X1R8</accession>
<keyword evidence="2" id="KW-1185">Reference proteome</keyword>